<gene>
    <name evidence="2" type="ORF">AB205_0191340</name>
</gene>
<reference evidence="3" key="1">
    <citation type="journal article" date="2017" name="Nat. Commun.">
        <title>The North American bullfrog draft genome provides insight into hormonal regulation of long noncoding RNA.</title>
        <authorList>
            <person name="Hammond S.A."/>
            <person name="Warren R.L."/>
            <person name="Vandervalk B.P."/>
            <person name="Kucuk E."/>
            <person name="Khan H."/>
            <person name="Gibb E.A."/>
            <person name="Pandoh P."/>
            <person name="Kirk H."/>
            <person name="Zhao Y."/>
            <person name="Jones M."/>
            <person name="Mungall A.J."/>
            <person name="Coope R."/>
            <person name="Pleasance S."/>
            <person name="Moore R.A."/>
            <person name="Holt R.A."/>
            <person name="Round J.M."/>
            <person name="Ohora S."/>
            <person name="Walle B.V."/>
            <person name="Veldhoen N."/>
            <person name="Helbing C.C."/>
            <person name="Birol I."/>
        </authorList>
    </citation>
    <scope>NUCLEOTIDE SEQUENCE [LARGE SCALE GENOMIC DNA]</scope>
</reference>
<sequence>MLQPATVGEYHHLKKLEGRRLDYDYKKKRQGKIPDEELRQAWEKFVEYKDVAETSMLNLLDTDVRIMVSIIFIYLA</sequence>
<dbReference type="OrthoDB" id="443981at2759"/>
<dbReference type="EMBL" id="KV922438">
    <property type="protein sequence ID" value="PIO06537.1"/>
    <property type="molecule type" value="Genomic_DNA"/>
</dbReference>
<proteinExistence type="predicted"/>
<keyword evidence="3" id="KW-1185">Reference proteome</keyword>
<evidence type="ECO:0000313" key="3">
    <source>
        <dbReference type="Proteomes" id="UP000228934"/>
    </source>
</evidence>
<accession>A0A2G9PT69</accession>
<dbReference type="Gene3D" id="1.20.1270.60">
    <property type="entry name" value="Arfaptin homology (AH) domain/BAR domain"/>
    <property type="match status" value="1"/>
</dbReference>
<dbReference type="SUPFAM" id="SSF103657">
    <property type="entry name" value="BAR/IMD domain-like"/>
    <property type="match status" value="1"/>
</dbReference>
<name>A0A2G9PT69_AQUCT</name>
<dbReference type="Pfam" id="PF03114">
    <property type="entry name" value="BAR"/>
    <property type="match status" value="1"/>
</dbReference>
<dbReference type="InterPro" id="IPR004148">
    <property type="entry name" value="BAR_dom"/>
</dbReference>
<organism evidence="2 3">
    <name type="scientific">Aquarana catesbeiana</name>
    <name type="common">American bullfrog</name>
    <name type="synonym">Rana catesbeiana</name>
    <dbReference type="NCBI Taxonomy" id="8400"/>
    <lineage>
        <taxon>Eukaryota</taxon>
        <taxon>Metazoa</taxon>
        <taxon>Chordata</taxon>
        <taxon>Craniata</taxon>
        <taxon>Vertebrata</taxon>
        <taxon>Euteleostomi</taxon>
        <taxon>Amphibia</taxon>
        <taxon>Batrachia</taxon>
        <taxon>Anura</taxon>
        <taxon>Neobatrachia</taxon>
        <taxon>Ranoidea</taxon>
        <taxon>Ranidae</taxon>
        <taxon>Aquarana</taxon>
    </lineage>
</organism>
<dbReference type="Proteomes" id="UP000228934">
    <property type="component" value="Unassembled WGS sequence"/>
</dbReference>
<dbReference type="AlphaFoldDB" id="A0A2G9PT69"/>
<dbReference type="InterPro" id="IPR027267">
    <property type="entry name" value="AH/BAR_dom_sf"/>
</dbReference>
<dbReference type="GO" id="GO:0005737">
    <property type="term" value="C:cytoplasm"/>
    <property type="evidence" value="ECO:0007669"/>
    <property type="project" value="InterPro"/>
</dbReference>
<feature type="domain" description="BAR" evidence="1">
    <location>
        <begin position="11"/>
        <end position="66"/>
    </location>
</feature>
<evidence type="ECO:0000259" key="1">
    <source>
        <dbReference type="Pfam" id="PF03114"/>
    </source>
</evidence>
<protein>
    <recommendedName>
        <fullName evidence="1">BAR domain-containing protein</fullName>
    </recommendedName>
</protein>
<evidence type="ECO:0000313" key="2">
    <source>
        <dbReference type="EMBL" id="PIO06537.1"/>
    </source>
</evidence>